<reference evidence="2 3" key="1">
    <citation type="submission" date="2016-11" db="EMBL/GenBank/DDBJ databases">
        <title>The macronuclear genome of Stentor coeruleus: a giant cell with tiny introns.</title>
        <authorList>
            <person name="Slabodnick M."/>
            <person name="Ruby J.G."/>
            <person name="Reiff S.B."/>
            <person name="Swart E.C."/>
            <person name="Gosai S."/>
            <person name="Prabakaran S."/>
            <person name="Witkowska E."/>
            <person name="Larue G.E."/>
            <person name="Fisher S."/>
            <person name="Freeman R.M."/>
            <person name="Gunawardena J."/>
            <person name="Chu W."/>
            <person name="Stover N.A."/>
            <person name="Gregory B.D."/>
            <person name="Nowacki M."/>
            <person name="Derisi J."/>
            <person name="Roy S.W."/>
            <person name="Marshall W.F."/>
            <person name="Sood P."/>
        </authorList>
    </citation>
    <scope>NUCLEOTIDE SEQUENCE [LARGE SCALE GENOMIC DNA]</scope>
    <source>
        <strain evidence="2">WM001</strain>
    </source>
</reference>
<accession>A0A1R2BF19</accession>
<evidence type="ECO:0000313" key="3">
    <source>
        <dbReference type="Proteomes" id="UP000187209"/>
    </source>
</evidence>
<keyword evidence="3" id="KW-1185">Reference proteome</keyword>
<feature type="region of interest" description="Disordered" evidence="1">
    <location>
        <begin position="1"/>
        <end position="20"/>
    </location>
</feature>
<evidence type="ECO:0000313" key="2">
    <source>
        <dbReference type="EMBL" id="OMJ75376.1"/>
    </source>
</evidence>
<dbReference type="Proteomes" id="UP000187209">
    <property type="component" value="Unassembled WGS sequence"/>
</dbReference>
<comment type="caution">
    <text evidence="2">The sequence shown here is derived from an EMBL/GenBank/DDBJ whole genome shotgun (WGS) entry which is preliminary data.</text>
</comment>
<dbReference type="EMBL" id="MPUH01000694">
    <property type="protein sequence ID" value="OMJ75376.1"/>
    <property type="molecule type" value="Genomic_DNA"/>
</dbReference>
<proteinExistence type="predicted"/>
<sequence>MHKRRISEEQSGTNLSVNRKKLSSQFMERIKGSNNSISPMSSTVKVDRKVINLQPVHNEVSITNIIQEKVANLKHKFGELDIMRKKLIESRCDVRDESETRKNSMTKTRGRSTENTIEDFMEKEFSKTRPAAENIFCKTATITEKYDIQEKHDKDLHNERKSTQKALLEKNMIERESQEKLKVLNCQVGSLNMEVENLSVKLMTVQRDFREVESIKKQQEEMINSQASEIKLLESRLVSANLTISHLTKKTASLEKKIKSTSQNSTSNAIKNLSYIILSKDSQGRTETSPFQIINRYLETLEELQDSDKFALKILSKIEKNKRKEAYSSLLREKTDILERLDRTAWTIEELGKCVIECRSPSPTNKSMSPMNKSSMKFEACKRENEDIEKADFLSYMKCQAIMVEDLLMISEIGMNFDVNKY</sequence>
<dbReference type="AlphaFoldDB" id="A0A1R2BF19"/>
<name>A0A1R2BF19_9CILI</name>
<evidence type="ECO:0000256" key="1">
    <source>
        <dbReference type="SAM" id="MobiDB-lite"/>
    </source>
</evidence>
<protein>
    <submittedName>
        <fullName evidence="2">Uncharacterized protein</fullName>
    </submittedName>
</protein>
<organism evidence="2 3">
    <name type="scientific">Stentor coeruleus</name>
    <dbReference type="NCBI Taxonomy" id="5963"/>
    <lineage>
        <taxon>Eukaryota</taxon>
        <taxon>Sar</taxon>
        <taxon>Alveolata</taxon>
        <taxon>Ciliophora</taxon>
        <taxon>Postciliodesmatophora</taxon>
        <taxon>Heterotrichea</taxon>
        <taxon>Heterotrichida</taxon>
        <taxon>Stentoridae</taxon>
        <taxon>Stentor</taxon>
    </lineage>
</organism>
<gene>
    <name evidence="2" type="ORF">SteCoe_25493</name>
</gene>